<evidence type="ECO:0000256" key="1">
    <source>
        <dbReference type="ARBA" id="ARBA00004442"/>
    </source>
</evidence>
<protein>
    <submittedName>
        <fullName evidence="6">Outer membrane lipoprotein omp16</fullName>
    </submittedName>
</protein>
<sequence>MNAINIIIGSLISSISFIFICISLNAEHYYKELNLYHNIEAISIKPTIILKDRSLNNPTEHKPILIKKKNCTCIEPTFYLFSDNNVSDTNLSLSNRVLKNIQNQITTLLKNRQITFKKNSSKLSKESRDILDKLLILLSEQKNFIIEIKGYTDAGGKVKVNQWISQIRANRVKKYLVQKGISSKNIVAKGFGETKLLFKDRPYSQKNRRIEIYIKRRENVRIND</sequence>
<dbReference type="EMBL" id="FPHN01000124">
    <property type="protein sequence ID" value="SFV61303.1"/>
    <property type="molecule type" value="Genomic_DNA"/>
</dbReference>
<accession>A0A1W1C6D6</accession>
<keyword evidence="2 4" id="KW-0472">Membrane</keyword>
<dbReference type="AlphaFoldDB" id="A0A1W1C6D6"/>
<gene>
    <name evidence="6" type="ORF">MNB_SV-14-278</name>
</gene>
<organism evidence="6">
    <name type="scientific">hydrothermal vent metagenome</name>
    <dbReference type="NCBI Taxonomy" id="652676"/>
    <lineage>
        <taxon>unclassified sequences</taxon>
        <taxon>metagenomes</taxon>
        <taxon>ecological metagenomes</taxon>
    </lineage>
</organism>
<evidence type="ECO:0000256" key="3">
    <source>
        <dbReference type="ARBA" id="ARBA00023237"/>
    </source>
</evidence>
<evidence type="ECO:0000256" key="4">
    <source>
        <dbReference type="SAM" id="Phobius"/>
    </source>
</evidence>
<dbReference type="Gene3D" id="3.30.1330.60">
    <property type="entry name" value="OmpA-like domain"/>
    <property type="match status" value="1"/>
</dbReference>
<dbReference type="InterPro" id="IPR006664">
    <property type="entry name" value="OMP_bac"/>
</dbReference>
<feature type="domain" description="OmpA-like" evidence="5">
    <location>
        <begin position="103"/>
        <end position="218"/>
    </location>
</feature>
<comment type="subcellular location">
    <subcellularLocation>
        <location evidence="1">Cell outer membrane</location>
    </subcellularLocation>
</comment>
<evidence type="ECO:0000313" key="6">
    <source>
        <dbReference type="EMBL" id="SFV61303.1"/>
    </source>
</evidence>
<dbReference type="PRINTS" id="PR01021">
    <property type="entry name" value="OMPADOMAIN"/>
</dbReference>
<dbReference type="PANTHER" id="PTHR30329">
    <property type="entry name" value="STATOR ELEMENT OF FLAGELLAR MOTOR COMPLEX"/>
    <property type="match status" value="1"/>
</dbReference>
<keyword evidence="3" id="KW-0998">Cell outer membrane</keyword>
<dbReference type="InterPro" id="IPR036737">
    <property type="entry name" value="OmpA-like_sf"/>
</dbReference>
<evidence type="ECO:0000256" key="2">
    <source>
        <dbReference type="ARBA" id="ARBA00023136"/>
    </source>
</evidence>
<dbReference type="PANTHER" id="PTHR30329:SF21">
    <property type="entry name" value="LIPOPROTEIN YIAD-RELATED"/>
    <property type="match status" value="1"/>
</dbReference>
<evidence type="ECO:0000259" key="5">
    <source>
        <dbReference type="PROSITE" id="PS51123"/>
    </source>
</evidence>
<dbReference type="CDD" id="cd07185">
    <property type="entry name" value="OmpA_C-like"/>
    <property type="match status" value="1"/>
</dbReference>
<proteinExistence type="predicted"/>
<feature type="transmembrane region" description="Helical" evidence="4">
    <location>
        <begin position="6"/>
        <end position="26"/>
    </location>
</feature>
<dbReference type="InterPro" id="IPR006665">
    <property type="entry name" value="OmpA-like"/>
</dbReference>
<dbReference type="PROSITE" id="PS51123">
    <property type="entry name" value="OMPA_2"/>
    <property type="match status" value="1"/>
</dbReference>
<dbReference type="Pfam" id="PF00691">
    <property type="entry name" value="OmpA"/>
    <property type="match status" value="1"/>
</dbReference>
<keyword evidence="6" id="KW-0449">Lipoprotein</keyword>
<name>A0A1W1C6D6_9ZZZZ</name>
<keyword evidence="4" id="KW-0812">Transmembrane</keyword>
<reference evidence="6" key="1">
    <citation type="submission" date="2016-10" db="EMBL/GenBank/DDBJ databases">
        <authorList>
            <person name="de Groot N.N."/>
        </authorList>
    </citation>
    <scope>NUCLEOTIDE SEQUENCE</scope>
</reference>
<dbReference type="GO" id="GO:0009279">
    <property type="term" value="C:cell outer membrane"/>
    <property type="evidence" value="ECO:0007669"/>
    <property type="project" value="UniProtKB-SubCell"/>
</dbReference>
<keyword evidence="4" id="KW-1133">Transmembrane helix</keyword>
<dbReference type="SUPFAM" id="SSF103088">
    <property type="entry name" value="OmpA-like"/>
    <property type="match status" value="1"/>
</dbReference>
<dbReference type="InterPro" id="IPR050330">
    <property type="entry name" value="Bact_OuterMem_StrucFunc"/>
</dbReference>